<feature type="transmembrane region" description="Helical" evidence="10">
    <location>
        <begin position="621"/>
        <end position="641"/>
    </location>
</feature>
<dbReference type="InterPro" id="IPR049142">
    <property type="entry name" value="MS_channel_1st"/>
</dbReference>
<dbReference type="InterPro" id="IPR023408">
    <property type="entry name" value="MscS_beta-dom_sf"/>
</dbReference>
<dbReference type="InterPro" id="IPR006685">
    <property type="entry name" value="MscS_channel_2nd"/>
</dbReference>
<protein>
    <recommendedName>
        <fullName evidence="18">Mechanosensitive channel MscK</fullName>
    </recommendedName>
</protein>
<keyword evidence="5" id="KW-0732">Signal</keyword>
<feature type="transmembrane region" description="Helical" evidence="10">
    <location>
        <begin position="501"/>
        <end position="517"/>
    </location>
</feature>
<dbReference type="EMBL" id="AM286690">
    <property type="protein sequence ID" value="CAL17177.1"/>
    <property type="molecule type" value="Genomic_DNA"/>
</dbReference>
<dbReference type="InterPro" id="IPR025692">
    <property type="entry name" value="MscS_IM_dom1"/>
</dbReference>
<evidence type="ECO:0000259" key="14">
    <source>
        <dbReference type="Pfam" id="PF21082"/>
    </source>
</evidence>
<keyword evidence="4 10" id="KW-0812">Transmembrane</keyword>
<feature type="transmembrane region" description="Helical" evidence="10">
    <location>
        <begin position="842"/>
        <end position="863"/>
    </location>
</feature>
<dbReference type="InterPro" id="IPR006686">
    <property type="entry name" value="MscS_channel_CS"/>
</dbReference>
<dbReference type="InterPro" id="IPR011066">
    <property type="entry name" value="MscS_channel_C_sf"/>
</dbReference>
<dbReference type="Pfam" id="PF21088">
    <property type="entry name" value="MS_channel_1st"/>
    <property type="match status" value="1"/>
</dbReference>
<dbReference type="Proteomes" id="UP000008871">
    <property type="component" value="Chromosome"/>
</dbReference>
<name>Q0VNS1_ALCBS</name>
<feature type="transmembrane region" description="Helical" evidence="10">
    <location>
        <begin position="884"/>
        <end position="905"/>
    </location>
</feature>
<feature type="domain" description="Mechanosensitive ion channel inner membrane" evidence="12">
    <location>
        <begin position="503"/>
        <end position="822"/>
    </location>
</feature>
<evidence type="ECO:0000256" key="9">
    <source>
        <dbReference type="SAM" id="MobiDB-lite"/>
    </source>
</evidence>
<dbReference type="PANTHER" id="PTHR30347:SF1">
    <property type="entry name" value="MECHANOSENSITIVE CHANNEL MSCK"/>
    <property type="match status" value="1"/>
</dbReference>
<gene>
    <name evidence="16" type="ordered locus">ABO_1729</name>
</gene>
<evidence type="ECO:0000259" key="13">
    <source>
        <dbReference type="Pfam" id="PF12795"/>
    </source>
</evidence>
<keyword evidence="17" id="KW-1185">Reference proteome</keyword>
<feature type="transmembrane region" description="Helical" evidence="10">
    <location>
        <begin position="721"/>
        <end position="741"/>
    </location>
</feature>
<comment type="subcellular location">
    <subcellularLocation>
        <location evidence="1">Cell membrane</location>
        <topology evidence="1">Multi-pass membrane protein</topology>
    </subcellularLocation>
</comment>
<dbReference type="GO" id="GO:0009992">
    <property type="term" value="P:intracellular water homeostasis"/>
    <property type="evidence" value="ECO:0007669"/>
    <property type="project" value="TreeGrafter"/>
</dbReference>
<dbReference type="AlphaFoldDB" id="Q0VNS1"/>
<feature type="transmembrane region" description="Helical" evidence="10">
    <location>
        <begin position="685"/>
        <end position="709"/>
    </location>
</feature>
<dbReference type="SUPFAM" id="SSF50182">
    <property type="entry name" value="Sm-like ribonucleoproteins"/>
    <property type="match status" value="1"/>
</dbReference>
<feature type="compositionally biased region" description="Basic and acidic residues" evidence="9">
    <location>
        <begin position="1118"/>
        <end position="1131"/>
    </location>
</feature>
<feature type="transmembrane region" description="Helical" evidence="10">
    <location>
        <begin position="911"/>
        <end position="938"/>
    </location>
</feature>
<dbReference type="Pfam" id="PF12794">
    <property type="entry name" value="MscS_TM"/>
    <property type="match status" value="1"/>
</dbReference>
<accession>Q0VNS1</accession>
<evidence type="ECO:0000256" key="5">
    <source>
        <dbReference type="ARBA" id="ARBA00022729"/>
    </source>
</evidence>
<dbReference type="eggNOG" id="COG1196">
    <property type="taxonomic scope" value="Bacteria"/>
</dbReference>
<dbReference type="HOGENOM" id="CLU_007829_3_0_6"/>
<dbReference type="NCBIfam" id="NF008438">
    <property type="entry name" value="PRK11281.1"/>
    <property type="match status" value="1"/>
</dbReference>
<feature type="transmembrane region" description="Helical" evidence="10">
    <location>
        <begin position="789"/>
        <end position="806"/>
    </location>
</feature>
<feature type="coiled-coil region" evidence="8">
    <location>
        <begin position="199"/>
        <end position="249"/>
    </location>
</feature>
<dbReference type="Gene3D" id="1.10.287.1260">
    <property type="match status" value="1"/>
</dbReference>
<evidence type="ECO:0000313" key="17">
    <source>
        <dbReference type="Proteomes" id="UP000008871"/>
    </source>
</evidence>
<feature type="domain" description="Mechanosensitive ion channel transmembrane helices 2/3" evidence="15">
    <location>
        <begin position="883"/>
        <end position="924"/>
    </location>
</feature>
<comment type="similarity">
    <text evidence="2">Belongs to the MscS (TC 1.A.23) family.</text>
</comment>
<dbReference type="InterPro" id="IPR049278">
    <property type="entry name" value="MS_channel_C"/>
</dbReference>
<dbReference type="Pfam" id="PF00924">
    <property type="entry name" value="MS_channel_2nd"/>
    <property type="match status" value="1"/>
</dbReference>
<proteinExistence type="inferred from homology"/>
<keyword evidence="6 10" id="KW-1133">Transmembrane helix</keyword>
<sequence length="1131" mass="127507">MIQRYPYFPRALLIMDRRLPLVLLILLPVLAMAQSASFTLPGVGDLQKQLTETNDKQSDGTQNPEKEQLKQTLKFREEIDSNQKKIEELKRFSNKAASERRQLNAELIRLRQQRETDWSKHYAGETLETLVQTLVNELNALETNQEDLADANSDLTRTQTLPEQAQNVISKAMDRLDTIRSRLNQGIDEDGEPLSELQTRSLNTEISALESRIERYNQELAIVDKQQDIARLRQQSDKQKQLIIEAKLDALQPLINERRLNQLEPTAKSPDTDLPTSVLDHPQVKQAMAKNSQLREQLARVSERVNSRLREAVTTKTELDKARSLSSTVNDQIRMLDGSLLLSRILYEQQKSLPQDQGELNLEKEISNTRLNQFEIQQAMQDLNDAPLPSQAKIDAPLSPALEEAFALLREERLAIYDQLDQELSRQLAILTRTQLSHEQLRKITRSLHNTISEQTFWMPSNQPLSFEWLGKLPKELMEQLKAIPWADLQEGTSELLTRKWAWLIGLILPAALLMLIRNKLKSRIDTMNKDVGFLRRDSQAHTPLSLLYTFLIAAPFPLFLVLLAAGLWVQPGTFTSVMGAAMAQVALLWLVFEVLYRLLKNNGIAQRQFRWSREYNQQMRRRLLVTGLALIPLTLLVAFGDQWPAQLSNDRLGLVIMMVAMITIMVSLPWVAQSYPGRHYSRTMRSLATGLCILAPLTLIVLTGVGYYYTSVRLTGHMIYSLYLIALWIILDATAVRGLAVAAQRLSYKRAVAQREAEQKEETSSAEAVEVEEPQLDLKQVNEQSLRLIRLALVAVIGLLVYWVWSDVLYALAYTDNIVLWETAEGTGQATTTSPISLGDVMTSLIIGVVTFLLASNLPGLLEVLVLSRLDLRQGTSYATTTLLSYVIVASGIILTLGALGLSWDKMQWLVAALGVGLGFGLQEIFANFISGIILLFERPIRIGDVITINNLDGTVSRIRIRATTLIDFDRKEILVPNKVFVTERLINWSLSDTVTRIILKVGFAYGSDLQKCRDILLQAAKENGRVLHDPEPVVLFMGFGASTLDHELRVHVDNINDRLAATDEINRHIDAMCNEHGVEIAFSQLDIHIRNGNGEQLNLETHSAEDSGDTTARPSDANDGKSNQTKDPK</sequence>
<evidence type="ECO:0000256" key="10">
    <source>
        <dbReference type="SAM" id="Phobius"/>
    </source>
</evidence>
<feature type="domain" description="Mechanosensitive ion channel MscS C-terminal" evidence="14">
    <location>
        <begin position="1001"/>
        <end position="1082"/>
    </location>
</feature>
<dbReference type="Pfam" id="PF12795">
    <property type="entry name" value="MscS_porin"/>
    <property type="match status" value="1"/>
</dbReference>
<evidence type="ECO:0000313" key="16">
    <source>
        <dbReference type="EMBL" id="CAL17177.1"/>
    </source>
</evidence>
<reference evidence="16 17" key="1">
    <citation type="journal article" date="2006" name="Nat. Biotechnol.">
        <title>Genome sequence of the ubiquitous hydrocarbon-degrading marine bacterium Alcanivorax borkumensis.</title>
        <authorList>
            <person name="Schneiker S."/>
            <person name="Martins dos Santos V.A.P."/>
            <person name="Bartels D."/>
            <person name="Bekel T."/>
            <person name="Brecht M."/>
            <person name="Buhrmester J."/>
            <person name="Chernikova T.N."/>
            <person name="Denaro R."/>
            <person name="Ferrer M."/>
            <person name="Gertler C."/>
            <person name="Goesmann A."/>
            <person name="Golyshina O.V."/>
            <person name="Kaminski F."/>
            <person name="Khachane A.N."/>
            <person name="Lang S."/>
            <person name="Linke B."/>
            <person name="McHardy A.C."/>
            <person name="Meyer F."/>
            <person name="Nechitaylo T."/>
            <person name="Puehler A."/>
            <person name="Regenhardt D."/>
            <person name="Rupp O."/>
            <person name="Sabirova J.S."/>
            <person name="Selbitschka W."/>
            <person name="Yakimov M.M."/>
            <person name="Timmis K.N."/>
            <person name="Vorhoelter F.-J."/>
            <person name="Weidner S."/>
            <person name="Kaiser O."/>
            <person name="Golyshin P.N."/>
        </authorList>
    </citation>
    <scope>NUCLEOTIDE SEQUENCE [LARGE SCALE GENOMIC DNA]</scope>
    <source>
        <strain evidence="17">ATCC 700651 / DSM 11573 / NCIMB 13689 / SK2</strain>
    </source>
</reference>
<dbReference type="InterPro" id="IPR024393">
    <property type="entry name" value="MscS_porin"/>
</dbReference>
<dbReference type="GO" id="GO:0008381">
    <property type="term" value="F:mechanosensitive monoatomic ion channel activity"/>
    <property type="evidence" value="ECO:0007669"/>
    <property type="project" value="UniProtKB-ARBA"/>
</dbReference>
<feature type="coiled-coil region" evidence="8">
    <location>
        <begin position="82"/>
        <end position="158"/>
    </location>
</feature>
<evidence type="ECO:0008006" key="18">
    <source>
        <dbReference type="Google" id="ProtNLM"/>
    </source>
</evidence>
<feature type="domain" description="Mechanosensitive ion channel MscS" evidence="11">
    <location>
        <begin position="926"/>
        <end position="991"/>
    </location>
</feature>
<dbReference type="KEGG" id="abo:ABO_1729"/>
<organism evidence="16 17">
    <name type="scientific">Alcanivorax borkumensis (strain ATCC 700651 / DSM 11573 / NCIMB 13689 / SK2)</name>
    <dbReference type="NCBI Taxonomy" id="393595"/>
    <lineage>
        <taxon>Bacteria</taxon>
        <taxon>Pseudomonadati</taxon>
        <taxon>Pseudomonadota</taxon>
        <taxon>Gammaproteobacteria</taxon>
        <taxon>Oceanospirillales</taxon>
        <taxon>Alcanivoracaceae</taxon>
        <taxon>Alcanivorax</taxon>
    </lineage>
</organism>
<evidence type="ECO:0000259" key="15">
    <source>
        <dbReference type="Pfam" id="PF21088"/>
    </source>
</evidence>
<feature type="transmembrane region" description="Helical" evidence="10">
    <location>
        <begin position="546"/>
        <end position="570"/>
    </location>
</feature>
<dbReference type="InterPro" id="IPR010920">
    <property type="entry name" value="LSM_dom_sf"/>
</dbReference>
<evidence type="ECO:0000256" key="2">
    <source>
        <dbReference type="ARBA" id="ARBA00008017"/>
    </source>
</evidence>
<dbReference type="STRING" id="393595.ABO_1729"/>
<dbReference type="Gene3D" id="3.30.70.100">
    <property type="match status" value="1"/>
</dbReference>
<feature type="transmembrane region" description="Helical" evidence="10">
    <location>
        <begin position="582"/>
        <end position="600"/>
    </location>
</feature>
<evidence type="ECO:0000256" key="6">
    <source>
        <dbReference type="ARBA" id="ARBA00022989"/>
    </source>
</evidence>
<evidence type="ECO:0000259" key="12">
    <source>
        <dbReference type="Pfam" id="PF12794"/>
    </source>
</evidence>
<dbReference type="PROSITE" id="PS01246">
    <property type="entry name" value="UPF0003"/>
    <property type="match status" value="1"/>
</dbReference>
<dbReference type="FunFam" id="1.10.287.1260:FF:000002">
    <property type="entry name" value="Potassium efflux system KefA"/>
    <property type="match status" value="1"/>
</dbReference>
<dbReference type="InterPro" id="IPR052702">
    <property type="entry name" value="MscS-like_channel"/>
</dbReference>
<evidence type="ECO:0000256" key="7">
    <source>
        <dbReference type="ARBA" id="ARBA00023136"/>
    </source>
</evidence>
<dbReference type="PANTHER" id="PTHR30347">
    <property type="entry name" value="POTASSIUM CHANNEL RELATED"/>
    <property type="match status" value="1"/>
</dbReference>
<dbReference type="GO" id="GO:0005886">
    <property type="term" value="C:plasma membrane"/>
    <property type="evidence" value="ECO:0007669"/>
    <property type="project" value="UniProtKB-SubCell"/>
</dbReference>
<evidence type="ECO:0000256" key="1">
    <source>
        <dbReference type="ARBA" id="ARBA00004651"/>
    </source>
</evidence>
<dbReference type="eggNOG" id="COG3264">
    <property type="taxonomic scope" value="Bacteria"/>
</dbReference>
<dbReference type="Gene3D" id="2.30.30.60">
    <property type="match status" value="1"/>
</dbReference>
<dbReference type="SUPFAM" id="SSF82689">
    <property type="entry name" value="Mechanosensitive channel protein MscS (YggB), C-terminal domain"/>
    <property type="match status" value="1"/>
</dbReference>
<evidence type="ECO:0000256" key="8">
    <source>
        <dbReference type="SAM" id="Coils"/>
    </source>
</evidence>
<evidence type="ECO:0000256" key="4">
    <source>
        <dbReference type="ARBA" id="ARBA00022692"/>
    </source>
</evidence>
<dbReference type="Pfam" id="PF21082">
    <property type="entry name" value="MS_channel_3rd"/>
    <property type="match status" value="1"/>
</dbReference>
<keyword evidence="8" id="KW-0175">Coiled coil</keyword>
<dbReference type="SUPFAM" id="SSF82861">
    <property type="entry name" value="Mechanosensitive channel protein MscS (YggB), transmembrane region"/>
    <property type="match status" value="1"/>
</dbReference>
<dbReference type="InterPro" id="IPR011014">
    <property type="entry name" value="MscS_channel_TM-2"/>
</dbReference>
<keyword evidence="7 10" id="KW-0472">Membrane</keyword>
<evidence type="ECO:0000256" key="3">
    <source>
        <dbReference type="ARBA" id="ARBA00022475"/>
    </source>
</evidence>
<feature type="transmembrane region" description="Helical" evidence="10">
    <location>
        <begin position="653"/>
        <end position="673"/>
    </location>
</feature>
<evidence type="ECO:0000259" key="11">
    <source>
        <dbReference type="Pfam" id="PF00924"/>
    </source>
</evidence>
<feature type="region of interest" description="Disordered" evidence="9">
    <location>
        <begin position="1102"/>
        <end position="1131"/>
    </location>
</feature>
<feature type="domain" description="Mechanosensitive ion channel MscS porin" evidence="13">
    <location>
        <begin position="49"/>
        <end position="286"/>
    </location>
</feature>
<keyword evidence="3" id="KW-1003">Cell membrane</keyword>